<feature type="transmembrane region" description="Helical" evidence="1">
    <location>
        <begin position="54"/>
        <end position="75"/>
    </location>
</feature>
<feature type="transmembrane region" description="Helical" evidence="1">
    <location>
        <begin position="20"/>
        <end position="42"/>
    </location>
</feature>
<dbReference type="InterPro" id="IPR025698">
    <property type="entry name" value="2TM_dom"/>
</dbReference>
<reference evidence="4" key="1">
    <citation type="submission" date="2018-04" db="EMBL/GenBank/DDBJ databases">
        <authorList>
            <person name="Liu S."/>
            <person name="Wang Z."/>
            <person name="Li J."/>
        </authorList>
    </citation>
    <scope>NUCLEOTIDE SEQUENCE [LARGE SCALE GENOMIC DNA]</scope>
    <source>
        <strain evidence="4">622</strain>
    </source>
</reference>
<evidence type="ECO:0000256" key="1">
    <source>
        <dbReference type="SAM" id="Phobius"/>
    </source>
</evidence>
<protein>
    <recommendedName>
        <fullName evidence="2">2TM domain-containing protein</fullName>
    </recommendedName>
</protein>
<evidence type="ECO:0000313" key="4">
    <source>
        <dbReference type="Proteomes" id="UP000244962"/>
    </source>
</evidence>
<dbReference type="Pfam" id="PF13239">
    <property type="entry name" value="2TM"/>
    <property type="match status" value="1"/>
</dbReference>
<keyword evidence="1" id="KW-1133">Transmembrane helix</keyword>
<proteinExistence type="predicted"/>
<organism evidence="3 4">
    <name type="scientific">Mycetocola zhujimingii</name>
    <dbReference type="NCBI Taxonomy" id="2079792"/>
    <lineage>
        <taxon>Bacteria</taxon>
        <taxon>Bacillati</taxon>
        <taxon>Actinomycetota</taxon>
        <taxon>Actinomycetes</taxon>
        <taxon>Micrococcales</taxon>
        <taxon>Microbacteriaceae</taxon>
        <taxon>Mycetocola</taxon>
    </lineage>
</organism>
<gene>
    <name evidence="3" type="ORF">DF223_12430</name>
</gene>
<dbReference type="Proteomes" id="UP000244962">
    <property type="component" value="Unassembled WGS sequence"/>
</dbReference>
<sequence length="96" mass="10822">MNEDIDIRRRARRNIVARRIFTAIVAIWVIASLAMVLIWTLTTPDGYFWPIWPILGWAVAVIVAAIAVFGGRLFAIRDARVESEMARLSGTPNRQG</sequence>
<keyword evidence="1" id="KW-0812">Transmembrane</keyword>
<comment type="caution">
    <text evidence="3">The sequence shown here is derived from an EMBL/GenBank/DDBJ whole genome shotgun (WGS) entry which is preliminary data.</text>
</comment>
<dbReference type="AlphaFoldDB" id="A0A2U1TCC6"/>
<name>A0A2U1TCC6_9MICO</name>
<keyword evidence="4" id="KW-1185">Reference proteome</keyword>
<accession>A0A2U1TCC6</accession>
<feature type="domain" description="2TM" evidence="2">
    <location>
        <begin position="9"/>
        <end position="82"/>
    </location>
</feature>
<evidence type="ECO:0000259" key="2">
    <source>
        <dbReference type="Pfam" id="PF13239"/>
    </source>
</evidence>
<evidence type="ECO:0000313" key="3">
    <source>
        <dbReference type="EMBL" id="PWC06547.1"/>
    </source>
</evidence>
<keyword evidence="1" id="KW-0472">Membrane</keyword>
<dbReference type="EMBL" id="QEFB01000013">
    <property type="protein sequence ID" value="PWC06547.1"/>
    <property type="molecule type" value="Genomic_DNA"/>
</dbReference>